<dbReference type="PANTHER" id="PTHR43391">
    <property type="entry name" value="RETINOL DEHYDROGENASE-RELATED"/>
    <property type="match status" value="1"/>
</dbReference>
<dbReference type="Gene3D" id="3.40.50.720">
    <property type="entry name" value="NAD(P)-binding Rossmann-like Domain"/>
    <property type="match status" value="2"/>
</dbReference>
<dbReference type="GO" id="GO:0006703">
    <property type="term" value="P:estrogen biosynthetic process"/>
    <property type="evidence" value="ECO:0007669"/>
    <property type="project" value="TreeGrafter"/>
</dbReference>
<keyword evidence="3" id="KW-1133">Transmembrane helix</keyword>
<evidence type="ECO:0000313" key="4">
    <source>
        <dbReference type="Ensembl" id="ENSCCRP00015069737.1"/>
    </source>
</evidence>
<dbReference type="SUPFAM" id="SSF51735">
    <property type="entry name" value="NAD(P)-binding Rossmann-fold domains"/>
    <property type="match status" value="1"/>
</dbReference>
<feature type="transmembrane region" description="Helical" evidence="3">
    <location>
        <begin position="65"/>
        <end position="82"/>
    </location>
</feature>
<evidence type="ECO:0000256" key="3">
    <source>
        <dbReference type="SAM" id="Phobius"/>
    </source>
</evidence>
<dbReference type="GO" id="GO:0005829">
    <property type="term" value="C:cytosol"/>
    <property type="evidence" value="ECO:0007669"/>
    <property type="project" value="TreeGrafter"/>
</dbReference>
<dbReference type="AlphaFoldDB" id="A0A8C1WQC9"/>
<proteinExistence type="inferred from homology"/>
<comment type="similarity">
    <text evidence="1">Belongs to the short-chain dehydrogenases/reductases (SDR) family.</text>
</comment>
<keyword evidence="2" id="KW-0560">Oxidoreductase</keyword>
<dbReference type="InterPro" id="IPR036291">
    <property type="entry name" value="NAD(P)-bd_dom_sf"/>
</dbReference>
<sequence>MEQKVVPITGCSSGIGLSLAVHLASNRSKAYKVYATMWNLDKKQGGLRQPGERFKKKKKNAAKQFIPEIIYFISIFILSFYFKEHCHIYLYSALYNTDCQIRLPFNEVCCASKLAVEGACESLAILLQHFNIQTEASDEALEVDAHTRSLYDQYLQHCQAVYQNAAQDTEDITQVLPCIWRQSKPRLHFSDTLKLTSMDGAQYIRAMSKLIFSAPNTDPQI</sequence>
<name>A0A8C1WQC9_CYPCA</name>
<dbReference type="Ensembl" id="ENSCCRT00015071981.1">
    <property type="protein sequence ID" value="ENSCCRP00015069737.1"/>
    <property type="gene ID" value="ENSCCRG00015028257.1"/>
</dbReference>
<organism evidence="4 5">
    <name type="scientific">Cyprinus carpio</name>
    <name type="common">Common carp</name>
    <dbReference type="NCBI Taxonomy" id="7962"/>
    <lineage>
        <taxon>Eukaryota</taxon>
        <taxon>Metazoa</taxon>
        <taxon>Chordata</taxon>
        <taxon>Craniata</taxon>
        <taxon>Vertebrata</taxon>
        <taxon>Euteleostomi</taxon>
        <taxon>Actinopterygii</taxon>
        <taxon>Neopterygii</taxon>
        <taxon>Teleostei</taxon>
        <taxon>Ostariophysi</taxon>
        <taxon>Cypriniformes</taxon>
        <taxon>Cyprinidae</taxon>
        <taxon>Cyprininae</taxon>
        <taxon>Cyprinus</taxon>
    </lineage>
</organism>
<keyword evidence="3" id="KW-0472">Membrane</keyword>
<dbReference type="Proteomes" id="UP000694700">
    <property type="component" value="Unplaced"/>
</dbReference>
<keyword evidence="3" id="KW-0812">Transmembrane</keyword>
<reference evidence="4" key="1">
    <citation type="submission" date="2025-08" db="UniProtKB">
        <authorList>
            <consortium name="Ensembl"/>
        </authorList>
    </citation>
    <scope>IDENTIFICATION</scope>
</reference>
<accession>A0A8C1WQC9</accession>
<evidence type="ECO:0000313" key="5">
    <source>
        <dbReference type="Proteomes" id="UP000694700"/>
    </source>
</evidence>
<protein>
    <submittedName>
        <fullName evidence="4">Uncharacterized protein</fullName>
    </submittedName>
</protein>
<evidence type="ECO:0000256" key="1">
    <source>
        <dbReference type="ARBA" id="ARBA00006484"/>
    </source>
</evidence>
<dbReference type="GO" id="GO:0004303">
    <property type="term" value="F:estradiol 17-beta-dehydrogenase [NAD(P)+] activity"/>
    <property type="evidence" value="ECO:0007669"/>
    <property type="project" value="TreeGrafter"/>
</dbReference>
<evidence type="ECO:0000256" key="2">
    <source>
        <dbReference type="ARBA" id="ARBA00023002"/>
    </source>
</evidence>
<dbReference type="PANTHER" id="PTHR43391:SF15">
    <property type="entry name" value="17-BETA-HYDROXYSTEROID DEHYDROGENASE TYPE 1"/>
    <property type="match status" value="1"/>
</dbReference>